<feature type="region of interest" description="Disordered" evidence="1">
    <location>
        <begin position="100"/>
        <end position="127"/>
    </location>
</feature>
<gene>
    <name evidence="3" type="ORF">MM415A00866_0003</name>
</gene>
<dbReference type="PROSITE" id="PS50868">
    <property type="entry name" value="POST_SET"/>
    <property type="match status" value="1"/>
</dbReference>
<organism evidence="3">
    <name type="scientific">viral metagenome</name>
    <dbReference type="NCBI Taxonomy" id="1070528"/>
    <lineage>
        <taxon>unclassified sequences</taxon>
        <taxon>metagenomes</taxon>
        <taxon>organismal metagenomes</taxon>
    </lineage>
</organism>
<feature type="domain" description="Post-SET" evidence="2">
    <location>
        <begin position="22"/>
        <end position="38"/>
    </location>
</feature>
<dbReference type="InterPro" id="IPR003616">
    <property type="entry name" value="Post-SET_dom"/>
</dbReference>
<evidence type="ECO:0000256" key="1">
    <source>
        <dbReference type="SAM" id="MobiDB-lite"/>
    </source>
</evidence>
<evidence type="ECO:0000313" key="3">
    <source>
        <dbReference type="EMBL" id="QJA79560.1"/>
    </source>
</evidence>
<sequence length="127" mass="14164">MGYEAYRVRRRFGWGGWEYGPKEKGCSCGCEECTGEAGIGCESCSPECICNIPPERYGGDIWIVEAGRPNKESLLERHFATGDASIPAVDELLKDEQYSRLLSPPTKPRRPKPKRELALATGIERVE</sequence>
<protein>
    <recommendedName>
        <fullName evidence="2">Post-SET domain-containing protein</fullName>
    </recommendedName>
</protein>
<reference evidence="3" key="1">
    <citation type="submission" date="2020-03" db="EMBL/GenBank/DDBJ databases">
        <title>The deep terrestrial virosphere.</title>
        <authorList>
            <person name="Holmfeldt K."/>
            <person name="Nilsson E."/>
            <person name="Simone D."/>
            <person name="Lopez-Fernandez M."/>
            <person name="Wu X."/>
            <person name="de Brujin I."/>
            <person name="Lundin D."/>
            <person name="Andersson A."/>
            <person name="Bertilsson S."/>
            <person name="Dopson M."/>
        </authorList>
    </citation>
    <scope>NUCLEOTIDE SEQUENCE</scope>
    <source>
        <strain evidence="3">MM415A00866</strain>
    </source>
</reference>
<proteinExistence type="predicted"/>
<evidence type="ECO:0000259" key="2">
    <source>
        <dbReference type="PROSITE" id="PS50868"/>
    </source>
</evidence>
<accession>A0A6M3KCI0</accession>
<dbReference type="AlphaFoldDB" id="A0A6M3KCI0"/>
<name>A0A6M3KCI0_9ZZZZ</name>
<dbReference type="EMBL" id="MT142386">
    <property type="protein sequence ID" value="QJA79560.1"/>
    <property type="molecule type" value="Genomic_DNA"/>
</dbReference>